<evidence type="ECO:0000313" key="1">
    <source>
        <dbReference type="EMBL" id="PFG27359.1"/>
    </source>
</evidence>
<comment type="caution">
    <text evidence="1">The sequence shown here is derived from an EMBL/GenBank/DDBJ whole genome shotgun (WGS) entry which is preliminary data.</text>
</comment>
<evidence type="ECO:0000313" key="2">
    <source>
        <dbReference type="Proteomes" id="UP000221653"/>
    </source>
</evidence>
<dbReference type="STRING" id="1724.GCA_001044175_00811"/>
<protein>
    <submittedName>
        <fullName evidence="1">Deoxyribose-phosphate aldolase</fullName>
    </submittedName>
</protein>
<organism evidence="1 2">
    <name type="scientific">Corynebacterium renale</name>
    <dbReference type="NCBI Taxonomy" id="1724"/>
    <lineage>
        <taxon>Bacteria</taxon>
        <taxon>Bacillati</taxon>
        <taxon>Actinomycetota</taxon>
        <taxon>Actinomycetes</taxon>
        <taxon>Mycobacteriales</taxon>
        <taxon>Corynebacteriaceae</taxon>
        <taxon>Corynebacterium</taxon>
    </lineage>
</organism>
<keyword evidence="2" id="KW-1185">Reference proteome</keyword>
<dbReference type="OrthoDB" id="4421412at2"/>
<reference evidence="1 2" key="1">
    <citation type="submission" date="2017-10" db="EMBL/GenBank/DDBJ databases">
        <title>Sequencing the genomes of 1000 actinobacteria strains.</title>
        <authorList>
            <person name="Klenk H.-P."/>
        </authorList>
    </citation>
    <scope>NUCLEOTIDE SEQUENCE [LARGE SCALE GENOMIC DNA]</scope>
    <source>
        <strain evidence="1 2">DSM 20688</strain>
    </source>
</reference>
<name>A0A2A9DN88_9CORY</name>
<dbReference type="EMBL" id="PDJF01000001">
    <property type="protein sequence ID" value="PFG27359.1"/>
    <property type="molecule type" value="Genomic_DNA"/>
</dbReference>
<proteinExistence type="predicted"/>
<dbReference type="AlphaFoldDB" id="A0A2A9DN88"/>
<dbReference type="RefSeq" id="WP_053072578.1">
    <property type="nucleotide sequence ID" value="NZ_LDYE01000002.1"/>
</dbReference>
<sequence>MVLTPTRVDIPAALAQARSTGEKVVLPAGWVQPTEGLYDGATVIAAVAYPTGTSHSLIKATEARFAVQCGASEILLALDASATEENALIADIMAVREAVSEQVPVWLHEGFAGQVPQHVQDLTGARVLHVAGVGGLL</sequence>
<gene>
    <name evidence="1" type="ORF">ATK06_0415</name>
</gene>
<dbReference type="Gene3D" id="3.20.20.70">
    <property type="entry name" value="Aldolase class I"/>
    <property type="match status" value="1"/>
</dbReference>
<accession>A0A2A9DN88</accession>
<dbReference type="SUPFAM" id="SSF51569">
    <property type="entry name" value="Aldolase"/>
    <property type="match status" value="1"/>
</dbReference>
<dbReference type="Proteomes" id="UP000221653">
    <property type="component" value="Unassembled WGS sequence"/>
</dbReference>
<dbReference type="InterPro" id="IPR013785">
    <property type="entry name" value="Aldolase_TIM"/>
</dbReference>